<proteinExistence type="predicted"/>
<evidence type="ECO:0000256" key="1">
    <source>
        <dbReference type="SAM" id="MobiDB-lite"/>
    </source>
</evidence>
<protein>
    <submittedName>
        <fullName evidence="2">Uncharacterized protein</fullName>
    </submittedName>
</protein>
<gene>
    <name evidence="2" type="ORF">ElyMa_004180500</name>
</gene>
<reference evidence="2 3" key="1">
    <citation type="journal article" date="2021" name="Elife">
        <title>Chloroplast acquisition without the gene transfer in kleptoplastic sea slugs, Plakobranchus ocellatus.</title>
        <authorList>
            <person name="Maeda T."/>
            <person name="Takahashi S."/>
            <person name="Yoshida T."/>
            <person name="Shimamura S."/>
            <person name="Takaki Y."/>
            <person name="Nagai Y."/>
            <person name="Toyoda A."/>
            <person name="Suzuki Y."/>
            <person name="Arimoto A."/>
            <person name="Ishii H."/>
            <person name="Satoh N."/>
            <person name="Nishiyama T."/>
            <person name="Hasebe M."/>
            <person name="Maruyama T."/>
            <person name="Minagawa J."/>
            <person name="Obokata J."/>
            <person name="Shigenobu S."/>
        </authorList>
    </citation>
    <scope>NUCLEOTIDE SEQUENCE [LARGE SCALE GENOMIC DNA]</scope>
</reference>
<dbReference type="EMBL" id="BMAT01008468">
    <property type="protein sequence ID" value="GFR85689.1"/>
    <property type="molecule type" value="Genomic_DNA"/>
</dbReference>
<comment type="caution">
    <text evidence="2">The sequence shown here is derived from an EMBL/GenBank/DDBJ whole genome shotgun (WGS) entry which is preliminary data.</text>
</comment>
<organism evidence="2 3">
    <name type="scientific">Elysia marginata</name>
    <dbReference type="NCBI Taxonomy" id="1093978"/>
    <lineage>
        <taxon>Eukaryota</taxon>
        <taxon>Metazoa</taxon>
        <taxon>Spiralia</taxon>
        <taxon>Lophotrochozoa</taxon>
        <taxon>Mollusca</taxon>
        <taxon>Gastropoda</taxon>
        <taxon>Heterobranchia</taxon>
        <taxon>Euthyneura</taxon>
        <taxon>Panpulmonata</taxon>
        <taxon>Sacoglossa</taxon>
        <taxon>Placobranchoidea</taxon>
        <taxon>Plakobranchidae</taxon>
        <taxon>Elysia</taxon>
    </lineage>
</organism>
<name>A0AAV4GK83_9GAST</name>
<sequence length="104" mass="11266">MAGGRRKRSSISSLAMNEARRKLQLLLFAGEQCSLADHPGGGYPQASKPSRLMASSSSSSSSSSCDLELFISFIKQIHIFFLSSFSSASNQRSSCQFLVLRGQI</sequence>
<dbReference type="AlphaFoldDB" id="A0AAV4GK83"/>
<evidence type="ECO:0000313" key="2">
    <source>
        <dbReference type="EMBL" id="GFR85689.1"/>
    </source>
</evidence>
<evidence type="ECO:0000313" key="3">
    <source>
        <dbReference type="Proteomes" id="UP000762676"/>
    </source>
</evidence>
<feature type="region of interest" description="Disordered" evidence="1">
    <location>
        <begin position="39"/>
        <end position="63"/>
    </location>
</feature>
<accession>A0AAV4GK83</accession>
<dbReference type="Proteomes" id="UP000762676">
    <property type="component" value="Unassembled WGS sequence"/>
</dbReference>
<keyword evidence="3" id="KW-1185">Reference proteome</keyword>